<reference evidence="1" key="1">
    <citation type="submission" date="2021-06" db="EMBL/GenBank/DDBJ databases">
        <authorList>
            <person name="Kallberg Y."/>
            <person name="Tangrot J."/>
            <person name="Rosling A."/>
        </authorList>
    </citation>
    <scope>NUCLEOTIDE SEQUENCE</scope>
    <source>
        <strain evidence="1">AZ414A</strain>
    </source>
</reference>
<dbReference type="AlphaFoldDB" id="A0A9N9CPN1"/>
<dbReference type="PANTHER" id="PTHR45786:SF74">
    <property type="entry name" value="ATP-DEPENDENT DNA HELICASE"/>
    <property type="match status" value="1"/>
</dbReference>
<evidence type="ECO:0000313" key="1">
    <source>
        <dbReference type="EMBL" id="CAG8610609.1"/>
    </source>
</evidence>
<proteinExistence type="predicted"/>
<gene>
    <name evidence="1" type="ORF">DEBURN_LOCUS9957</name>
</gene>
<dbReference type="EMBL" id="CAJVPK010002322">
    <property type="protein sequence ID" value="CAG8610609.1"/>
    <property type="molecule type" value="Genomic_DNA"/>
</dbReference>
<organism evidence="1 2">
    <name type="scientific">Diversispora eburnea</name>
    <dbReference type="NCBI Taxonomy" id="1213867"/>
    <lineage>
        <taxon>Eukaryota</taxon>
        <taxon>Fungi</taxon>
        <taxon>Fungi incertae sedis</taxon>
        <taxon>Mucoromycota</taxon>
        <taxon>Glomeromycotina</taxon>
        <taxon>Glomeromycetes</taxon>
        <taxon>Diversisporales</taxon>
        <taxon>Diversisporaceae</taxon>
        <taxon>Diversispora</taxon>
    </lineage>
</organism>
<dbReference type="Proteomes" id="UP000789706">
    <property type="component" value="Unassembled WGS sequence"/>
</dbReference>
<sequence>DDDVKKDFCANIRAYNSIFVFISMDIRLDENLTNKLCLSIRADHDLDQHVYNIPTISQVATVLIEGNEPTEYTEHDIIMQLRSQELQWVSELNGYYDPIQYPLLFFQEDYSWYLEILQNMS</sequence>
<name>A0A9N9CPN1_9GLOM</name>
<accession>A0A9N9CPN1</accession>
<keyword evidence="2" id="KW-1185">Reference proteome</keyword>
<comment type="caution">
    <text evidence="1">The sequence shown here is derived from an EMBL/GenBank/DDBJ whole genome shotgun (WGS) entry which is preliminary data.</text>
</comment>
<feature type="non-terminal residue" evidence="1">
    <location>
        <position position="1"/>
    </location>
</feature>
<protein>
    <submittedName>
        <fullName evidence="1">11069_t:CDS:1</fullName>
    </submittedName>
</protein>
<dbReference type="PANTHER" id="PTHR45786">
    <property type="entry name" value="DNA BINDING PROTEIN-LIKE"/>
    <property type="match status" value="1"/>
</dbReference>
<dbReference type="OrthoDB" id="1748060at2759"/>
<evidence type="ECO:0000313" key="2">
    <source>
        <dbReference type="Proteomes" id="UP000789706"/>
    </source>
</evidence>